<dbReference type="Pfam" id="PF01476">
    <property type="entry name" value="LysM"/>
    <property type="match status" value="2"/>
</dbReference>
<dbReference type="InterPro" id="IPR018392">
    <property type="entry name" value="LysM"/>
</dbReference>
<dbReference type="STRING" id="1798374.A2Z33_04620"/>
<dbReference type="SUPFAM" id="SSF54106">
    <property type="entry name" value="LysM domain"/>
    <property type="match status" value="2"/>
</dbReference>
<feature type="domain" description="LysM" evidence="2">
    <location>
        <begin position="58"/>
        <end position="105"/>
    </location>
</feature>
<evidence type="ECO:0000313" key="3">
    <source>
        <dbReference type="EMBL" id="OGG03747.1"/>
    </source>
</evidence>
<keyword evidence="1" id="KW-0472">Membrane</keyword>
<protein>
    <recommendedName>
        <fullName evidence="2">LysM domain-containing protein</fullName>
    </recommendedName>
</protein>
<dbReference type="PANTHER" id="PTHR34700:SF4">
    <property type="entry name" value="PHAGE-LIKE ELEMENT PBSX PROTEIN XKDP"/>
    <property type="match status" value="1"/>
</dbReference>
<comment type="caution">
    <text evidence="3">The sequence shown here is derived from an EMBL/GenBank/DDBJ whole genome shotgun (WGS) entry which is preliminary data.</text>
</comment>
<dbReference type="SMART" id="SM00257">
    <property type="entry name" value="LysM"/>
    <property type="match status" value="2"/>
</dbReference>
<sequence>MLENVKKQFASVDAYVSMALGLAIVLVAGTMIYNLVVRRDQNVPPQVDQTQEEQLLPTTHVVQANENLWTIAEKYYQNGYKWTDIAKANNLANADDISAGMSLTIPVITPAAAQGEISAIATEAVTMPTATVAPKATTAPAATAVPTAVITPAQVPEVTGQTYTVVRGDSLWKIAVAKYGNGYRWVDIAKANKLANPDLIHAGNVFVLP</sequence>
<keyword evidence="1" id="KW-1133">Transmembrane helix</keyword>
<evidence type="ECO:0000313" key="4">
    <source>
        <dbReference type="Proteomes" id="UP000178448"/>
    </source>
</evidence>
<accession>A0A1F5YUV3</accession>
<dbReference type="CDD" id="cd00118">
    <property type="entry name" value="LysM"/>
    <property type="match status" value="2"/>
</dbReference>
<feature type="transmembrane region" description="Helical" evidence="1">
    <location>
        <begin position="12"/>
        <end position="36"/>
    </location>
</feature>
<dbReference type="PANTHER" id="PTHR34700">
    <property type="entry name" value="POTASSIUM BINDING PROTEIN KBP"/>
    <property type="match status" value="1"/>
</dbReference>
<feature type="domain" description="LysM" evidence="2">
    <location>
        <begin position="161"/>
        <end position="208"/>
    </location>
</feature>
<reference evidence="3 4" key="1">
    <citation type="journal article" date="2016" name="Nat. Commun.">
        <title>Thousands of microbial genomes shed light on interconnected biogeochemical processes in an aquifer system.</title>
        <authorList>
            <person name="Anantharaman K."/>
            <person name="Brown C.T."/>
            <person name="Hug L.A."/>
            <person name="Sharon I."/>
            <person name="Castelle C.J."/>
            <person name="Probst A.J."/>
            <person name="Thomas B.C."/>
            <person name="Singh A."/>
            <person name="Wilkins M.J."/>
            <person name="Karaoz U."/>
            <person name="Brodie E.L."/>
            <person name="Williams K.H."/>
            <person name="Hubbard S.S."/>
            <person name="Banfield J.F."/>
        </authorList>
    </citation>
    <scope>NUCLEOTIDE SEQUENCE [LARGE SCALE GENOMIC DNA]</scope>
</reference>
<dbReference type="PROSITE" id="PS51782">
    <property type="entry name" value="LYSM"/>
    <property type="match status" value="2"/>
</dbReference>
<dbReference type="Gene3D" id="3.10.350.10">
    <property type="entry name" value="LysM domain"/>
    <property type="match status" value="2"/>
</dbReference>
<evidence type="ECO:0000259" key="2">
    <source>
        <dbReference type="PROSITE" id="PS51782"/>
    </source>
</evidence>
<evidence type="ECO:0000256" key="1">
    <source>
        <dbReference type="SAM" id="Phobius"/>
    </source>
</evidence>
<gene>
    <name evidence="3" type="ORF">A2Z33_04620</name>
</gene>
<dbReference type="InterPro" id="IPR036779">
    <property type="entry name" value="LysM_dom_sf"/>
</dbReference>
<dbReference type="EMBL" id="MFJD01000006">
    <property type="protein sequence ID" value="OGG03747.1"/>
    <property type="molecule type" value="Genomic_DNA"/>
</dbReference>
<dbReference type="InterPro" id="IPR052196">
    <property type="entry name" value="Bact_Kbp"/>
</dbReference>
<dbReference type="Proteomes" id="UP000178448">
    <property type="component" value="Unassembled WGS sequence"/>
</dbReference>
<dbReference type="AlphaFoldDB" id="A0A1F5YUV3"/>
<name>A0A1F5YUV3_9BACT</name>
<proteinExistence type="predicted"/>
<keyword evidence="1" id="KW-0812">Transmembrane</keyword>
<organism evidence="3 4">
    <name type="scientific">Candidatus Gottesmanbacteria bacterium RBG_16_52_11</name>
    <dbReference type="NCBI Taxonomy" id="1798374"/>
    <lineage>
        <taxon>Bacteria</taxon>
        <taxon>Candidatus Gottesmaniibacteriota</taxon>
    </lineage>
</organism>